<evidence type="ECO:0000259" key="1">
    <source>
        <dbReference type="PROSITE" id="PS51384"/>
    </source>
</evidence>
<dbReference type="SUPFAM" id="SSF63380">
    <property type="entry name" value="Riboflavin synthase domain-like"/>
    <property type="match status" value="1"/>
</dbReference>
<name>G0HGB5_CORVD</name>
<evidence type="ECO:0000313" key="2">
    <source>
        <dbReference type="EMBL" id="AEK38154.1"/>
    </source>
</evidence>
<evidence type="ECO:0000313" key="3">
    <source>
        <dbReference type="Proteomes" id="UP000006659"/>
    </source>
</evidence>
<dbReference type="InterPro" id="IPR017938">
    <property type="entry name" value="Riboflavin_synthase-like_b-brl"/>
</dbReference>
<dbReference type="HOGENOM" id="CLU_040923_3_0_11"/>
<dbReference type="InterPro" id="IPR017927">
    <property type="entry name" value="FAD-bd_FR_type"/>
</dbReference>
<dbReference type="InterPro" id="IPR039374">
    <property type="entry name" value="SIP_fam"/>
</dbReference>
<dbReference type="eggNOG" id="COG2375">
    <property type="taxonomic scope" value="Bacteria"/>
</dbReference>
<dbReference type="PROSITE" id="PS51384">
    <property type="entry name" value="FAD_FR"/>
    <property type="match status" value="1"/>
</dbReference>
<dbReference type="AlphaFoldDB" id="G0HGB5"/>
<dbReference type="InterPro" id="IPR039261">
    <property type="entry name" value="FNR_nucleotide-bd"/>
</dbReference>
<protein>
    <submittedName>
        <fullName evidence="2">Sideophore-iron utilization protein</fullName>
    </submittedName>
</protein>
<dbReference type="Pfam" id="PF08021">
    <property type="entry name" value="FAD_binding_9"/>
    <property type="match status" value="1"/>
</dbReference>
<dbReference type="PANTHER" id="PTHR30157">
    <property type="entry name" value="FERRIC REDUCTASE, NADPH-DEPENDENT"/>
    <property type="match status" value="1"/>
</dbReference>
<reference evidence="2 3" key="1">
    <citation type="journal article" date="2011" name="BMC Genomics">
        <title>Complete genome sequence of Corynebacterium variabile DSM 44702 isolated from the surface of smear-ripened cheeses and insights into cheese ripening and flavor generation.</title>
        <authorList>
            <person name="Schroeder J."/>
            <person name="Maus I."/>
            <person name="Trost E."/>
            <person name="Tauch A."/>
        </authorList>
    </citation>
    <scope>NUCLEOTIDE SEQUENCE [LARGE SCALE GENOMIC DNA]</scope>
    <source>
        <strain evidence="3">DSM 44702 / JCM 12073 / NCIMB 30131</strain>
    </source>
</reference>
<dbReference type="Gene3D" id="2.40.30.10">
    <property type="entry name" value="Translation factors"/>
    <property type="match status" value="1"/>
</dbReference>
<dbReference type="InterPro" id="IPR013113">
    <property type="entry name" value="SIP_FAD-bd"/>
</dbReference>
<proteinExistence type="predicted"/>
<dbReference type="PANTHER" id="PTHR30157:SF0">
    <property type="entry name" value="NADPH-DEPENDENT FERRIC-CHELATE REDUCTASE"/>
    <property type="match status" value="1"/>
</dbReference>
<feature type="domain" description="FAD-binding FR-type" evidence="1">
    <location>
        <begin position="14"/>
        <end position="137"/>
    </location>
</feature>
<dbReference type="InterPro" id="IPR007037">
    <property type="entry name" value="SIP_rossman_dom"/>
</dbReference>
<organism evidence="2 3">
    <name type="scientific">Corynebacterium variabile (strain DSM 44702 / CIP 107183 / JCM 12073 / NCIMB 30131)</name>
    <name type="common">Corynebacterium mooreparkense</name>
    <dbReference type="NCBI Taxonomy" id="858619"/>
    <lineage>
        <taxon>Bacteria</taxon>
        <taxon>Bacillati</taxon>
        <taxon>Actinomycetota</taxon>
        <taxon>Actinomycetes</taxon>
        <taxon>Mycobacteriales</taxon>
        <taxon>Corynebacteriaceae</taxon>
        <taxon>Corynebacterium</taxon>
    </lineage>
</organism>
<dbReference type="STRING" id="858619.CVAR_2815"/>
<dbReference type="RefSeq" id="WP_014011289.1">
    <property type="nucleotide sequence ID" value="NC_015859.1"/>
</dbReference>
<accession>G0HGB5</accession>
<dbReference type="GO" id="GO:0016491">
    <property type="term" value="F:oxidoreductase activity"/>
    <property type="evidence" value="ECO:0007669"/>
    <property type="project" value="InterPro"/>
</dbReference>
<dbReference type="EMBL" id="CP002917">
    <property type="protein sequence ID" value="AEK38154.1"/>
    <property type="molecule type" value="Genomic_DNA"/>
</dbReference>
<dbReference type="Gene3D" id="3.40.50.80">
    <property type="entry name" value="Nucleotide-binding domain of ferredoxin-NADP reductase (FNR) module"/>
    <property type="match status" value="1"/>
</dbReference>
<dbReference type="KEGG" id="cva:CVAR_2815"/>
<dbReference type="CDD" id="cd06193">
    <property type="entry name" value="siderophore_interacting"/>
    <property type="match status" value="1"/>
</dbReference>
<sequence length="301" mass="32874">MTSAEEKYPADYTPRVHRAEVLAVTRVGTAMVQVTLGGPDMTDYPTTGVGDEWIRVFFPDAPADPVRLPELEGRGWTYADGIEPSEMRAYTVRAWRPGEIDVDFVVHGNGVATTWATTVDPGGEVGITPPVDAYTRPDTATRQILLCDEPGLPAALRIAEEAPAGMPSVLVCEVRADGYEVAPTRDDVECLWLHGSGNGVAESRLPGVLVGMEITEKDAVWAATETRTSREIRKILRRDKGLARGAATTMGYWIHDSEQWRAAYDALGPDFADKVCAVFDSDRDEDEMIAVVDELYESNGL</sequence>
<dbReference type="Pfam" id="PF04954">
    <property type="entry name" value="SIP"/>
    <property type="match status" value="1"/>
</dbReference>
<gene>
    <name evidence="2" type="primary">siuU2</name>
    <name evidence="2" type="ordered locus">CVAR_2815</name>
</gene>
<dbReference type="Proteomes" id="UP000006659">
    <property type="component" value="Chromosome"/>
</dbReference>